<name>A0A1C3Z8P1_9GAMM</name>
<dbReference type="STRING" id="1798183.GA0061080_100374"/>
<proteinExistence type="predicted"/>
<keyword evidence="1" id="KW-0472">Membrane</keyword>
<dbReference type="PANTHER" id="PTHR38434:SF1">
    <property type="entry name" value="BLL2549 PROTEIN"/>
    <property type="match status" value="1"/>
</dbReference>
<feature type="transmembrane region" description="Helical" evidence="1">
    <location>
        <begin position="298"/>
        <end position="318"/>
    </location>
</feature>
<keyword evidence="1" id="KW-0812">Transmembrane</keyword>
<feature type="transmembrane region" description="Helical" evidence="1">
    <location>
        <begin position="375"/>
        <end position="393"/>
    </location>
</feature>
<feature type="transmembrane region" description="Helical" evidence="1">
    <location>
        <begin position="542"/>
        <end position="557"/>
    </location>
</feature>
<feature type="transmembrane region" description="Helical" evidence="1">
    <location>
        <begin position="485"/>
        <end position="506"/>
    </location>
</feature>
<feature type="transmembrane region" description="Helical" evidence="1">
    <location>
        <begin position="272"/>
        <end position="291"/>
    </location>
</feature>
<feature type="transmembrane region" description="Helical" evidence="1">
    <location>
        <begin position="746"/>
        <end position="764"/>
    </location>
</feature>
<keyword evidence="3" id="KW-1185">Reference proteome</keyword>
<feature type="transmembrane region" description="Helical" evidence="1">
    <location>
        <begin position="812"/>
        <end position="836"/>
    </location>
</feature>
<evidence type="ECO:0000256" key="1">
    <source>
        <dbReference type="SAM" id="Phobius"/>
    </source>
</evidence>
<feature type="transmembrane region" description="Helical" evidence="1">
    <location>
        <begin position="654"/>
        <end position="673"/>
    </location>
</feature>
<feature type="transmembrane region" description="Helical" evidence="1">
    <location>
        <begin position="6"/>
        <end position="24"/>
    </location>
</feature>
<dbReference type="PANTHER" id="PTHR38434">
    <property type="entry name" value="BLL2549 PROTEIN"/>
    <property type="match status" value="1"/>
</dbReference>
<feature type="transmembrane region" description="Helical" evidence="1">
    <location>
        <begin position="894"/>
        <end position="915"/>
    </location>
</feature>
<protein>
    <submittedName>
        <fullName evidence="2">Uncharacterized membrane protein</fullName>
    </submittedName>
</protein>
<dbReference type="Proteomes" id="UP000199698">
    <property type="component" value="Unassembled WGS sequence"/>
</dbReference>
<feature type="transmembrane region" description="Helical" evidence="1">
    <location>
        <begin position="713"/>
        <end position="734"/>
    </location>
</feature>
<feature type="transmembrane region" description="Helical" evidence="1">
    <location>
        <begin position="935"/>
        <end position="953"/>
    </location>
</feature>
<dbReference type="EMBL" id="FMBA01000003">
    <property type="protein sequence ID" value="SCB78764.1"/>
    <property type="molecule type" value="Genomic_DNA"/>
</dbReference>
<accession>A0A1C3Z8P1</accession>
<feature type="transmembrane region" description="Helical" evidence="1">
    <location>
        <begin position="242"/>
        <end position="260"/>
    </location>
</feature>
<dbReference type="Pfam" id="PF10101">
    <property type="entry name" value="DUF2339"/>
    <property type="match status" value="1"/>
</dbReference>
<feature type="transmembrane region" description="Helical" evidence="1">
    <location>
        <begin position="680"/>
        <end position="701"/>
    </location>
</feature>
<feature type="transmembrane region" description="Helical" evidence="1">
    <location>
        <begin position="856"/>
        <end position="873"/>
    </location>
</feature>
<feature type="transmembrane region" description="Helical" evidence="1">
    <location>
        <begin position="564"/>
        <end position="585"/>
    </location>
</feature>
<dbReference type="InterPro" id="IPR019286">
    <property type="entry name" value="DUF2339_TM"/>
</dbReference>
<dbReference type="OrthoDB" id="207428at2"/>
<feature type="transmembrane region" description="Helical" evidence="1">
    <location>
        <begin position="960"/>
        <end position="980"/>
    </location>
</feature>
<feature type="transmembrane region" description="Helical" evidence="1">
    <location>
        <begin position="424"/>
        <end position="447"/>
    </location>
</feature>
<feature type="transmembrane region" description="Helical" evidence="1">
    <location>
        <begin position="324"/>
        <end position="345"/>
    </location>
</feature>
<keyword evidence="1" id="KW-1133">Transmembrane helix</keyword>
<evidence type="ECO:0000313" key="2">
    <source>
        <dbReference type="EMBL" id="SCB78764.1"/>
    </source>
</evidence>
<feature type="transmembrane region" description="Helical" evidence="1">
    <location>
        <begin position="986"/>
        <end position="1006"/>
    </location>
</feature>
<feature type="transmembrane region" description="Helical" evidence="1">
    <location>
        <begin position="459"/>
        <end position="479"/>
    </location>
</feature>
<feature type="transmembrane region" description="Helical" evidence="1">
    <location>
        <begin position="626"/>
        <end position="648"/>
    </location>
</feature>
<gene>
    <name evidence="2" type="ORF">GA0061080_100374</name>
</gene>
<dbReference type="AlphaFoldDB" id="A0A1C3Z8P1"/>
<feature type="transmembrane region" description="Helical" evidence="1">
    <location>
        <begin position="518"/>
        <end position="536"/>
    </location>
</feature>
<sequence>MEFLFYLLIIGMLIAVFINFSSLGNQISALRHQLTELQKSVLSLSEHLHQQKSSSSHSDTVQETTDQTLDELTIQSKQHDSDTENTNQQFDYQTNGIIQASDDADLVDLSVTEIETPPQIPCATNNYNLNADCLQLNDQNEPVLFTQSEQFAHNPLDDKNTNFDVLTQANTPYEEVATEQEAQTCVSESVSDEVTEPEITNAETLTSPTLDPFDSAYKKPTTTSTNPNLLLLAFNWFIKGNVLAKIAIAILFLGLTYLFKYSVEHNVLSPELRVLGALVLGIALLAIGWKLKDKRKIYALILQGGGFATLYLTIFAAYRLYELVPMLLAFAILFVICSTSVVFAVVQRAMSLAIIACVGGYLTPILLSNDSGNHVALFSYYLMISSAILVISISQSWRVLNLLGFLFTFVVSLLWGMSNFLPEFYIECQIFIVANMLIYGILAVLLSIRSNNKEPYQNVLDLILLFGTPLSGFGLQYAITHQWEFGPAFSSLGFGLFYLVGSYIILRLWPTTAKKIALLGLAIGMAFSTLSIPLAFSANLTATLWLFEGTALSWIMLSQKYYRMALLGSAITLLGIISTCISLEYNHLTTASFIWLLGITSIILFINACLWHCYDRNDDIDKLIKILFMVIASIVWILWISLCIPLMLDESTPNVAPILLGFTVSTWLWYGVGQKIKWNIICYAVLALWLVIPLSLFRAYIGYYYLSSFGVWNLAWVLAFISCYYYLYVANYLIENKTAETTFNTFPIVLHISLFWMILCWLIRETVHWFNSLPWGYEVVKWSIAATIASSIVLLFYFLIKRQIMASLPLIKSYWIIGLMPIVLYISYYLIVGLGMSGQIIYWQYIPILNPLEESAIFALIMLTVWLKFAISYSHIGNKIINTSYFNIPLPNMVLVPLITLTFLWANSVVLRYLSQVFDISWMAYSLWHNNIVQMTASLLWMLTSVILITIGHRYSLRKIWYSGEIIQVIVIIKLIFVDIRELDGLLRAFAFIGVALLMLLIAYLAPLPPKQDNNKQILE</sequence>
<dbReference type="RefSeq" id="WP_091119800.1">
    <property type="nucleotide sequence ID" value="NZ_FMBA01000003.1"/>
</dbReference>
<evidence type="ECO:0000313" key="3">
    <source>
        <dbReference type="Proteomes" id="UP000199698"/>
    </source>
</evidence>
<feature type="transmembrane region" description="Helical" evidence="1">
    <location>
        <begin position="352"/>
        <end position="369"/>
    </location>
</feature>
<feature type="transmembrane region" description="Helical" evidence="1">
    <location>
        <begin position="591"/>
        <end position="614"/>
    </location>
</feature>
<feature type="transmembrane region" description="Helical" evidence="1">
    <location>
        <begin position="400"/>
        <end position="418"/>
    </location>
</feature>
<feature type="transmembrane region" description="Helical" evidence="1">
    <location>
        <begin position="779"/>
        <end position="800"/>
    </location>
</feature>
<dbReference type="PIRSF" id="PIRSF035905">
    <property type="entry name" value="UCP035905_mp"/>
    <property type="match status" value="1"/>
</dbReference>
<reference evidence="3" key="1">
    <citation type="submission" date="2016-08" db="EMBL/GenBank/DDBJ databases">
        <authorList>
            <person name="Varghese N."/>
            <person name="Submissions Spin"/>
        </authorList>
    </citation>
    <scope>NUCLEOTIDE SEQUENCE [LARGE SCALE GENOMIC DNA]</scope>
    <source>
        <strain evidence="3">R-53144</strain>
    </source>
</reference>
<dbReference type="InterPro" id="IPR014600">
    <property type="entry name" value="UCP035905_mem"/>
</dbReference>
<organism evidence="2 3">
    <name type="scientific">Gilliamella intestini</name>
    <dbReference type="NCBI Taxonomy" id="1798183"/>
    <lineage>
        <taxon>Bacteria</taxon>
        <taxon>Pseudomonadati</taxon>
        <taxon>Pseudomonadota</taxon>
        <taxon>Gammaproteobacteria</taxon>
        <taxon>Orbales</taxon>
        <taxon>Orbaceae</taxon>
        <taxon>Gilliamella</taxon>
    </lineage>
</organism>